<comment type="pathway">
    <text evidence="3">Amino-acid biosynthesis; L-lysine biosynthesis via DAP pathway; LL-2,6-diaminopimelate from (S)-tetrahydrodipicolinate (succinylase route): step 3/3.</text>
</comment>
<dbReference type="Pfam" id="PF01546">
    <property type="entry name" value="Peptidase_M20"/>
    <property type="match status" value="1"/>
</dbReference>
<organism evidence="14 15">
    <name type="scientific">Deinococcus detaillensis</name>
    <dbReference type="NCBI Taxonomy" id="2592048"/>
    <lineage>
        <taxon>Bacteria</taxon>
        <taxon>Thermotogati</taxon>
        <taxon>Deinococcota</taxon>
        <taxon>Deinococci</taxon>
        <taxon>Deinococcales</taxon>
        <taxon>Deinococcaceae</taxon>
        <taxon>Deinococcus</taxon>
    </lineage>
</organism>
<dbReference type="OrthoDB" id="9792335at2"/>
<comment type="catalytic activity">
    <reaction evidence="12">
        <text>N-succinyl-(2S,6S)-2,6-diaminopimelate + H2O = (2S,6S)-2,6-diaminopimelate + succinate</text>
        <dbReference type="Rhea" id="RHEA:22608"/>
        <dbReference type="ChEBI" id="CHEBI:15377"/>
        <dbReference type="ChEBI" id="CHEBI:30031"/>
        <dbReference type="ChEBI" id="CHEBI:57609"/>
        <dbReference type="ChEBI" id="CHEBI:58087"/>
        <dbReference type="EC" id="3.5.1.18"/>
    </reaction>
</comment>
<accession>A0A553UNH1</accession>
<dbReference type="Gene3D" id="3.30.70.360">
    <property type="match status" value="1"/>
</dbReference>
<dbReference type="UniPathway" id="UPA00034">
    <property type="reaction ID" value="UER00021"/>
</dbReference>
<evidence type="ECO:0000259" key="13">
    <source>
        <dbReference type="Pfam" id="PF07687"/>
    </source>
</evidence>
<dbReference type="InterPro" id="IPR010182">
    <property type="entry name" value="ArgE/DapE"/>
</dbReference>
<dbReference type="PROSITE" id="PS00758">
    <property type="entry name" value="ARGE_DAPE_CPG2_1"/>
    <property type="match status" value="1"/>
</dbReference>
<dbReference type="RefSeq" id="WP_143721603.1">
    <property type="nucleotide sequence ID" value="NZ_VKDB01000021.1"/>
</dbReference>
<evidence type="ECO:0000313" key="15">
    <source>
        <dbReference type="Proteomes" id="UP000316092"/>
    </source>
</evidence>
<dbReference type="InterPro" id="IPR001261">
    <property type="entry name" value="ArgE/DapE_CS"/>
</dbReference>
<evidence type="ECO:0000256" key="2">
    <source>
        <dbReference type="ARBA" id="ARBA00001947"/>
    </source>
</evidence>
<dbReference type="EC" id="3.5.1.18" evidence="5"/>
<dbReference type="SUPFAM" id="SSF53187">
    <property type="entry name" value="Zn-dependent exopeptidases"/>
    <property type="match status" value="1"/>
</dbReference>
<evidence type="ECO:0000256" key="5">
    <source>
        <dbReference type="ARBA" id="ARBA00011921"/>
    </source>
</evidence>
<keyword evidence="15" id="KW-1185">Reference proteome</keyword>
<evidence type="ECO:0000256" key="1">
    <source>
        <dbReference type="ARBA" id="ARBA00001941"/>
    </source>
</evidence>
<dbReference type="Gene3D" id="3.40.630.10">
    <property type="entry name" value="Zn peptidases"/>
    <property type="match status" value="2"/>
</dbReference>
<feature type="domain" description="Peptidase M20 dimerisation" evidence="13">
    <location>
        <begin position="175"/>
        <end position="275"/>
    </location>
</feature>
<evidence type="ECO:0000256" key="9">
    <source>
        <dbReference type="ARBA" id="ARBA00022801"/>
    </source>
</evidence>
<dbReference type="Pfam" id="PF07687">
    <property type="entry name" value="M20_dimer"/>
    <property type="match status" value="1"/>
</dbReference>
<comment type="similarity">
    <text evidence="4">Belongs to the peptidase M20A family.</text>
</comment>
<dbReference type="PANTHER" id="PTHR43808">
    <property type="entry name" value="ACETYLORNITHINE DEACETYLASE"/>
    <property type="match status" value="1"/>
</dbReference>
<dbReference type="InterPro" id="IPR036264">
    <property type="entry name" value="Bact_exopeptidase_dim_dom"/>
</dbReference>
<evidence type="ECO:0000256" key="7">
    <source>
        <dbReference type="ARBA" id="ARBA00022605"/>
    </source>
</evidence>
<keyword evidence="11" id="KW-0170">Cobalt</keyword>
<evidence type="ECO:0000256" key="10">
    <source>
        <dbReference type="ARBA" id="ARBA00022833"/>
    </source>
</evidence>
<keyword evidence="10" id="KW-0862">Zinc</keyword>
<evidence type="ECO:0000256" key="11">
    <source>
        <dbReference type="ARBA" id="ARBA00023285"/>
    </source>
</evidence>
<protein>
    <recommendedName>
        <fullName evidence="6">Probable succinyl-diaminopimelate desuccinylase</fullName>
        <ecNumber evidence="5">3.5.1.18</ecNumber>
    </recommendedName>
</protein>
<comment type="cofactor">
    <cofactor evidence="2">
        <name>Zn(2+)</name>
        <dbReference type="ChEBI" id="CHEBI:29105"/>
    </cofactor>
</comment>
<proteinExistence type="inferred from homology"/>
<evidence type="ECO:0000256" key="4">
    <source>
        <dbReference type="ARBA" id="ARBA00006247"/>
    </source>
</evidence>
<comment type="caution">
    <text evidence="14">The sequence shown here is derived from an EMBL/GenBank/DDBJ whole genome shotgun (WGS) entry which is preliminary data.</text>
</comment>
<dbReference type="InterPro" id="IPR002933">
    <property type="entry name" value="Peptidase_M20"/>
</dbReference>
<gene>
    <name evidence="14" type="ORF">FNU79_14895</name>
</gene>
<reference evidence="14 15" key="1">
    <citation type="submission" date="2019-07" db="EMBL/GenBank/DDBJ databases">
        <title>Deinococcus detaillus sp. nov., isolated from humus soil in Antarctica.</title>
        <authorList>
            <person name="Zhang K."/>
        </authorList>
    </citation>
    <scope>NUCLEOTIDE SEQUENCE [LARGE SCALE GENOMIC DNA]</scope>
    <source>
        <strain evidence="14 15">H1</strain>
    </source>
</reference>
<dbReference type="NCBIfam" id="TIGR01910">
    <property type="entry name" value="DapE-ArgE"/>
    <property type="match status" value="1"/>
</dbReference>
<dbReference type="SUPFAM" id="SSF55031">
    <property type="entry name" value="Bacterial exopeptidase dimerisation domain"/>
    <property type="match status" value="1"/>
</dbReference>
<comment type="cofactor">
    <cofactor evidence="1">
        <name>Co(2+)</name>
        <dbReference type="ChEBI" id="CHEBI:48828"/>
    </cofactor>
</comment>
<sequence length="387" mass="41408">MTELTELLKTLISIPSTNPTGDSRSIAQFVAQWLQEIGGAVQVLAPSEKPEAQSVVARVGEGSPVIMLHAHTDTVPVTRTEAAAWTSDPFVGVERNGNMYGKGSVDDKGTLAAMMITFKKLCAHRPNGTLILVAASEEKVGGQLGTRWLVQTGHLPLCDLIVVGAQTFNRVATVHKGVMRATVTTRGRSAHATNPDRGINAINAMARVILTLEDYHRQLAQHSHPMTGNPTCNIGVITGGSTANAVADQCTIELDRRMVPGEEPLQVQRELEQLVLSAQIAPSTAEIGGFLYSSWFEAEIQTELGQAFLEYASHYTNTPVQPVGYWPGSDAKHLTELARGDMVIFGAGSYEAAHAADEYVSIAELTTCEAVLSGFLSRTLLAGGLHV</sequence>
<dbReference type="GO" id="GO:0009014">
    <property type="term" value="F:succinyl-diaminopimelate desuccinylase activity"/>
    <property type="evidence" value="ECO:0007669"/>
    <property type="project" value="UniProtKB-EC"/>
</dbReference>
<evidence type="ECO:0000256" key="12">
    <source>
        <dbReference type="ARBA" id="ARBA00051301"/>
    </source>
</evidence>
<dbReference type="EMBL" id="VKDB01000021">
    <property type="protein sequence ID" value="TSA81735.1"/>
    <property type="molecule type" value="Genomic_DNA"/>
</dbReference>
<dbReference type="Proteomes" id="UP000316092">
    <property type="component" value="Unassembled WGS sequence"/>
</dbReference>
<dbReference type="InterPro" id="IPR011650">
    <property type="entry name" value="Peptidase_M20_dimer"/>
</dbReference>
<dbReference type="AlphaFoldDB" id="A0A553UNH1"/>
<evidence type="ECO:0000256" key="6">
    <source>
        <dbReference type="ARBA" id="ARBA00016853"/>
    </source>
</evidence>
<dbReference type="GO" id="GO:0046872">
    <property type="term" value="F:metal ion binding"/>
    <property type="evidence" value="ECO:0007669"/>
    <property type="project" value="UniProtKB-KW"/>
</dbReference>
<keyword evidence="9" id="KW-0378">Hydrolase</keyword>
<keyword evidence="7" id="KW-0028">Amino-acid biosynthesis</keyword>
<evidence type="ECO:0000256" key="8">
    <source>
        <dbReference type="ARBA" id="ARBA00022723"/>
    </source>
</evidence>
<keyword evidence="8" id="KW-0479">Metal-binding</keyword>
<dbReference type="PANTHER" id="PTHR43808:SF8">
    <property type="entry name" value="PEPTIDASE M20 DIMERISATION DOMAIN-CONTAINING PROTEIN"/>
    <property type="match status" value="1"/>
</dbReference>
<evidence type="ECO:0000256" key="3">
    <source>
        <dbReference type="ARBA" id="ARBA00005130"/>
    </source>
</evidence>
<dbReference type="InterPro" id="IPR050072">
    <property type="entry name" value="Peptidase_M20A"/>
</dbReference>
<dbReference type="GO" id="GO:0009089">
    <property type="term" value="P:lysine biosynthetic process via diaminopimelate"/>
    <property type="evidence" value="ECO:0007669"/>
    <property type="project" value="UniProtKB-UniPathway"/>
</dbReference>
<evidence type="ECO:0000313" key="14">
    <source>
        <dbReference type="EMBL" id="TSA81735.1"/>
    </source>
</evidence>
<name>A0A553UNH1_9DEIO</name>